<evidence type="ECO:0000313" key="15">
    <source>
        <dbReference type="Proteomes" id="UP000006064"/>
    </source>
</evidence>
<dbReference type="HOGENOM" id="CLU_000995_7_2_2"/>
<evidence type="ECO:0000256" key="6">
    <source>
        <dbReference type="ARBA" id="ARBA00022806"/>
    </source>
</evidence>
<evidence type="ECO:0000259" key="13">
    <source>
        <dbReference type="PROSITE" id="PS50943"/>
    </source>
</evidence>
<dbReference type="FunFam" id="3.40.50.300:FF:002469">
    <property type="entry name" value="Cell division control protein 21"/>
    <property type="match status" value="1"/>
</dbReference>
<evidence type="ECO:0000256" key="10">
    <source>
        <dbReference type="ARBA" id="ARBA00023125"/>
    </source>
</evidence>
<dbReference type="GO" id="GO:0006260">
    <property type="term" value="P:DNA replication"/>
    <property type="evidence" value="ECO:0007669"/>
    <property type="project" value="UniProtKB-KW"/>
</dbReference>
<dbReference type="CDD" id="cd00093">
    <property type="entry name" value="HTH_XRE"/>
    <property type="match status" value="1"/>
</dbReference>
<dbReference type="GO" id="GO:0016539">
    <property type="term" value="P:intein-mediated protein splicing"/>
    <property type="evidence" value="ECO:0007669"/>
    <property type="project" value="InterPro"/>
</dbReference>
<dbReference type="InterPro" id="IPR003587">
    <property type="entry name" value="Hint_dom_N"/>
</dbReference>
<dbReference type="InterPro" id="IPR031327">
    <property type="entry name" value="MCM"/>
</dbReference>
<dbReference type="Gene3D" id="3.30.1640.10">
    <property type="entry name" value="mini-chromosome maintenance (MCM) complex, chain A, domain 1"/>
    <property type="match status" value="1"/>
</dbReference>
<feature type="domain" description="MCM C-terminal AAA(+) ATPase" evidence="11">
    <location>
        <begin position="1743"/>
        <end position="1821"/>
    </location>
</feature>
<keyword evidence="3" id="KW-0235">DNA replication</keyword>
<feature type="domain" description="MCM C-terminal AAA(+) ATPase" evidence="11">
    <location>
        <begin position="274"/>
        <end position="330"/>
    </location>
</feature>
<dbReference type="FunFam" id="3.30.1640.10:FF:000038">
    <property type="entry name" value="Cell division control protein 21"/>
    <property type="match status" value="1"/>
</dbReference>
<dbReference type="PROSITE" id="PS50819">
    <property type="entry name" value="INTEIN_ENDONUCLEASE"/>
    <property type="match status" value="2"/>
</dbReference>
<evidence type="ECO:0000256" key="8">
    <source>
        <dbReference type="ARBA" id="ARBA00022840"/>
    </source>
</evidence>
<keyword evidence="10" id="KW-0238">DNA-binding</keyword>
<dbReference type="InterPro" id="IPR027925">
    <property type="entry name" value="MCM_N"/>
</dbReference>
<dbReference type="InterPro" id="IPR001208">
    <property type="entry name" value="MCM_dom"/>
</dbReference>
<dbReference type="SMART" id="SM00306">
    <property type="entry name" value="HintN"/>
    <property type="match status" value="3"/>
</dbReference>
<evidence type="ECO:0000256" key="1">
    <source>
        <dbReference type="ARBA" id="ARBA00008010"/>
    </source>
</evidence>
<keyword evidence="14" id="KW-0131">Cell cycle</keyword>
<dbReference type="PROSITE" id="PS50943">
    <property type="entry name" value="HTH_CROC1"/>
    <property type="match status" value="1"/>
</dbReference>
<dbReference type="PROSITE" id="PS50817">
    <property type="entry name" value="INTEIN_N_TER"/>
    <property type="match status" value="3"/>
</dbReference>
<reference evidence="14 15" key="1">
    <citation type="journal article" date="2012" name="J. Bacteriol.">
        <title>Complete Genome Sequence of the Hyperthermophilic Archaeon Thermococcus sp. Strain CL1, Isolated from a Paralvinella sp. Polychaete Worm Collected from a Hydrothermal Vent.</title>
        <authorList>
            <person name="Jung J.H."/>
            <person name="Holden J.F."/>
            <person name="Seo D.H."/>
            <person name="Park K.H."/>
            <person name="Shin H."/>
            <person name="Ryu S."/>
            <person name="Lee J.H."/>
            <person name="Park C.S."/>
        </authorList>
    </citation>
    <scope>NUCLEOTIDE SEQUENCE [LARGE SCALE GENOMIC DNA]</scope>
    <source>
        <strain evidence="15">DSM 27260 / KACC 17922 / CL1</strain>
    </source>
</reference>
<dbReference type="InterPro" id="IPR003586">
    <property type="entry name" value="Hint_dom_C"/>
</dbReference>
<dbReference type="Gene3D" id="1.10.260.40">
    <property type="entry name" value="lambda repressor-like DNA-binding domains"/>
    <property type="match status" value="1"/>
</dbReference>
<feature type="domain" description="DOD-type homing endonuclease" evidence="12">
    <location>
        <begin position="1081"/>
        <end position="1230"/>
    </location>
</feature>
<feature type="domain" description="DOD-type homing endonuclease" evidence="12">
    <location>
        <begin position="491"/>
        <end position="628"/>
    </location>
</feature>
<evidence type="ECO:0000259" key="12">
    <source>
        <dbReference type="PROSITE" id="PS50819"/>
    </source>
</evidence>
<dbReference type="Pfam" id="PF17855">
    <property type="entry name" value="MCM_lid"/>
    <property type="match status" value="1"/>
</dbReference>
<dbReference type="SUPFAM" id="SSF52540">
    <property type="entry name" value="P-loop containing nucleoside triphosphate hydrolases"/>
    <property type="match status" value="1"/>
</dbReference>
<dbReference type="InterPro" id="IPR010982">
    <property type="entry name" value="Lambda_DNA-bd_dom_sf"/>
</dbReference>
<dbReference type="GO" id="GO:0016787">
    <property type="term" value="F:hydrolase activity"/>
    <property type="evidence" value="ECO:0007669"/>
    <property type="project" value="UniProtKB-KW"/>
</dbReference>
<dbReference type="InterPro" id="IPR006142">
    <property type="entry name" value="INTEIN"/>
</dbReference>
<dbReference type="SUPFAM" id="SSF50249">
    <property type="entry name" value="Nucleic acid-binding proteins"/>
    <property type="match status" value="1"/>
</dbReference>
<evidence type="ECO:0000313" key="14">
    <source>
        <dbReference type="EMBL" id="AFL94858.1"/>
    </source>
</evidence>
<dbReference type="SMART" id="SM00350">
    <property type="entry name" value="MCM"/>
    <property type="match status" value="1"/>
</dbReference>
<keyword evidence="7" id="KW-0068">Autocatalytic cleavage</keyword>
<evidence type="ECO:0000256" key="4">
    <source>
        <dbReference type="ARBA" id="ARBA00022741"/>
    </source>
</evidence>
<accession>I3ZT24</accession>
<comment type="similarity">
    <text evidence="1">Belongs to the MCM family.</text>
</comment>
<gene>
    <name evidence="14" type="ORF">CL1_0652</name>
</gene>
<organism evidence="14 15">
    <name type="scientific">Thermococcus cleftensis (strain DSM 27260 / KACC 17922 / CL1)</name>
    <dbReference type="NCBI Taxonomy" id="163003"/>
    <lineage>
        <taxon>Archaea</taxon>
        <taxon>Methanobacteriati</taxon>
        <taxon>Methanobacteriota</taxon>
        <taxon>Thermococci</taxon>
        <taxon>Thermococcales</taxon>
        <taxon>Thermococcaceae</taxon>
        <taxon>Thermococcus</taxon>
    </lineage>
</organism>
<dbReference type="FunFam" id="2.20.28.10:FF:000036">
    <property type="entry name" value="DNA replication licensing factor, MCM2/3/5 family"/>
    <property type="match status" value="1"/>
</dbReference>
<dbReference type="EMBL" id="CP003651">
    <property type="protein sequence ID" value="AFL94858.1"/>
    <property type="molecule type" value="Genomic_DNA"/>
</dbReference>
<dbReference type="InterPro" id="IPR033762">
    <property type="entry name" value="MCM_OB"/>
</dbReference>
<dbReference type="PROSITE" id="PS50051">
    <property type="entry name" value="MCM_2"/>
    <property type="match status" value="4"/>
</dbReference>
<dbReference type="GO" id="GO:0051301">
    <property type="term" value="P:cell division"/>
    <property type="evidence" value="ECO:0007669"/>
    <property type="project" value="UniProtKB-KW"/>
</dbReference>
<dbReference type="GO" id="GO:0017116">
    <property type="term" value="F:single-stranded DNA helicase activity"/>
    <property type="evidence" value="ECO:0007669"/>
    <property type="project" value="TreeGrafter"/>
</dbReference>
<dbReference type="Proteomes" id="UP000006064">
    <property type="component" value="Chromosome"/>
</dbReference>
<dbReference type="InterPro" id="IPR030934">
    <property type="entry name" value="Intein_C"/>
</dbReference>
<dbReference type="NCBIfam" id="TIGR01445">
    <property type="entry name" value="intein_Nterm"/>
    <property type="match status" value="3"/>
</dbReference>
<dbReference type="STRING" id="163003.CL1_0652"/>
<keyword evidence="14" id="KW-0132">Cell division</keyword>
<dbReference type="InterPro" id="IPR004860">
    <property type="entry name" value="LAGLIDADG_dom"/>
</dbReference>
<evidence type="ECO:0000259" key="11">
    <source>
        <dbReference type="PROSITE" id="PS50051"/>
    </source>
</evidence>
<dbReference type="NCBIfam" id="TIGR01443">
    <property type="entry name" value="intein_Cterm"/>
    <property type="match status" value="3"/>
</dbReference>
<dbReference type="SMART" id="SM00530">
    <property type="entry name" value="HTH_XRE"/>
    <property type="match status" value="1"/>
</dbReference>
<evidence type="ECO:0000256" key="5">
    <source>
        <dbReference type="ARBA" id="ARBA00022801"/>
    </source>
</evidence>
<keyword evidence="4" id="KW-0547">Nucleotide-binding</keyword>
<dbReference type="InterPro" id="IPR012340">
    <property type="entry name" value="NA-bd_OB-fold"/>
</dbReference>
<dbReference type="Gene3D" id="3.10.28.10">
    <property type="entry name" value="Homing endonucleases"/>
    <property type="match status" value="2"/>
</dbReference>
<evidence type="ECO:0000256" key="2">
    <source>
        <dbReference type="ARBA" id="ARBA00012551"/>
    </source>
</evidence>
<dbReference type="CDD" id="cd00081">
    <property type="entry name" value="Hint"/>
    <property type="match status" value="5"/>
</dbReference>
<proteinExistence type="inferred from homology"/>
<dbReference type="PROSITE" id="PS50818">
    <property type="entry name" value="INTEIN_C_TER"/>
    <property type="match status" value="3"/>
</dbReference>
<name>I3ZT24_THECF</name>
<dbReference type="InterPro" id="IPR027434">
    <property type="entry name" value="Homing_endonucl"/>
</dbReference>
<dbReference type="Gene3D" id="2.170.16.10">
    <property type="entry name" value="Hedgehog/Intein (Hint) domain"/>
    <property type="match status" value="5"/>
</dbReference>
<dbReference type="GO" id="GO:0004519">
    <property type="term" value="F:endonuclease activity"/>
    <property type="evidence" value="ECO:0007669"/>
    <property type="project" value="InterPro"/>
</dbReference>
<keyword evidence="5" id="KW-0378">Hydrolase</keyword>
<keyword evidence="15" id="KW-1185">Reference proteome</keyword>
<dbReference type="InterPro" id="IPR036844">
    <property type="entry name" value="Hint_dom_sf"/>
</dbReference>
<evidence type="ECO:0000256" key="3">
    <source>
        <dbReference type="ARBA" id="ARBA00022705"/>
    </source>
</evidence>
<dbReference type="InterPro" id="IPR027417">
    <property type="entry name" value="P-loop_NTPase"/>
</dbReference>
<dbReference type="Gene3D" id="3.40.50.300">
    <property type="entry name" value="P-loop containing nucleotide triphosphate hydrolases"/>
    <property type="match status" value="4"/>
</dbReference>
<dbReference type="GO" id="GO:0003697">
    <property type="term" value="F:single-stranded DNA binding"/>
    <property type="evidence" value="ECO:0007669"/>
    <property type="project" value="TreeGrafter"/>
</dbReference>
<dbReference type="InterPro" id="IPR036388">
    <property type="entry name" value="WH-like_DNA-bd_sf"/>
</dbReference>
<dbReference type="SUPFAM" id="SSF47413">
    <property type="entry name" value="lambda repressor-like DNA-binding domains"/>
    <property type="match status" value="1"/>
</dbReference>
<dbReference type="Pfam" id="PF17207">
    <property type="entry name" value="MCM_OB"/>
    <property type="match status" value="1"/>
</dbReference>
<dbReference type="SUPFAM" id="SSF51294">
    <property type="entry name" value="Hedgehog/intein (Hint) domain"/>
    <property type="match status" value="3"/>
</dbReference>
<dbReference type="InterPro" id="IPR001387">
    <property type="entry name" value="Cro/C1-type_HTH"/>
</dbReference>
<feature type="domain" description="MCM C-terminal AAA(+) ATPase" evidence="11">
    <location>
        <begin position="794"/>
        <end position="860"/>
    </location>
</feature>
<dbReference type="GO" id="GO:0042555">
    <property type="term" value="C:MCM complex"/>
    <property type="evidence" value="ECO:0007669"/>
    <property type="project" value="TreeGrafter"/>
</dbReference>
<dbReference type="PANTHER" id="PTHR11630:SF66">
    <property type="entry name" value="DNA REPLICATION LICENSING FACTOR MCM4"/>
    <property type="match status" value="1"/>
</dbReference>
<dbReference type="GO" id="GO:0005524">
    <property type="term" value="F:ATP binding"/>
    <property type="evidence" value="ECO:0007669"/>
    <property type="project" value="UniProtKB-KW"/>
</dbReference>
<dbReference type="Pfam" id="PF01381">
    <property type="entry name" value="HTH_3"/>
    <property type="match status" value="1"/>
</dbReference>
<feature type="domain" description="HTH cro/C1-type" evidence="13">
    <location>
        <begin position="701"/>
        <end position="751"/>
    </location>
</feature>
<dbReference type="InterPro" id="IPR006141">
    <property type="entry name" value="Intein_N"/>
</dbReference>
<dbReference type="Gene3D" id="2.40.50.140">
    <property type="entry name" value="Nucleic acid-binding proteins"/>
    <property type="match status" value="1"/>
</dbReference>
<keyword evidence="9" id="KW-0651">Protein splicing</keyword>
<dbReference type="SUPFAM" id="SSF55608">
    <property type="entry name" value="Homing endonucleases"/>
    <property type="match status" value="3"/>
</dbReference>
<evidence type="ECO:0000256" key="9">
    <source>
        <dbReference type="ARBA" id="ARBA00023000"/>
    </source>
</evidence>
<dbReference type="Pfam" id="PF14890">
    <property type="entry name" value="Intein_splicing"/>
    <property type="match status" value="2"/>
</dbReference>
<dbReference type="SMART" id="SM00305">
    <property type="entry name" value="HintC"/>
    <property type="match status" value="3"/>
</dbReference>
<sequence>MIERYARFLREYVDDDGKEVYLNKLKDLLTVTPKRSLAIDWTHLNSFDPELAGELIENPEESILAAEDAIQIILREPPLLVEREFKVHARFYNLPHTLLVKELGSEHINRLIQVEGIITRVSEVKPFVEKAVFVCKDCGNEMVRLQRPYENLVKPAKCDACGSRNIELDVEKSRFINFQSFRLQDRPESLKGGQMPRFVDAILLDDMVDTALPGDRVLVTGILRVILEQKDKRPIFKKVLEVNHIEQLSKEIEELEISPEDEQKIRELAKRKDIVDAIVDSIAPAIWGHRTVKKGIALALFGGVQRTLPDGTKLRGESHVLLVGDPGVAKCVDYHTKVLLADGSLREIGDVVEEAVRRAEEEGKLKKVDDGFYAPIDLELYALDAKTLKVRKVRANIAWKRTAPERMYRIRTASGREIRVTPTHPFFTFEDGQFRTRKAEELKEGCFIAVPRAIPAGGRPVKLSEVPIEKPKTAKSRLQLPEFADEEFWYVIGLLTGEGYTQKRGSSATVYFTNNDDRLIEKVYEYFKKIGLNPTIRDPHKGKTAKEVYASGIELYQLMKWLGIAQNLSEKKVPPQLFGARLEDVKAFLRGYFDAEATVDRKRPKITVVSASEELLKGVQHLLLRFGIKSQLHETRSRATNGRMKTARKYYRLFITGEDAVRFKELIGLEVSRKHKILEQVTQGMKPNTNVDIVPGVGKLLWKLRSEAGLTQKQMGINRSTYMHYERGDRLPSREKLKIVVEALKQHLSESKELKVLELLASSDIFWDRVVEIEEYNPEHPWVYDLQVPEHHNFIANDIFVHNSQLLRYVANLAPRAIYTSGKSSSAAGLTAAAVRDEFTGSWVLEAGVLVLADGGFACLHPDSRVLADGKYVRIEDLFELEKSYKALSDGQVVDIQEKEMGVTALDLGSMRTKASTATIIRRKPWKGELLRLKFRSGNEVTLTPDHLLIDGQTLEWKEAEKFRVGDKVVAPLKLPSVRNRVYILDILPSTWKIKLTPEEKRELKAEVLKRFKSLAEFNRKYNVSRDSLSGKGSISVGKFRKILRKLGIYDEWRERPLTYGPNYRRERLKVAYITPELAYFLGFLYGDGWIKRDGSKVHVRIVQSKVHNRQIENLRRAFKSFYDGQLREYERTTRSELAGNEIESNTITFHVSSPLLAYLYEYITKDNFRNAFSLDDEALKAFIAGALDSDGCVSIKSSKRGSVVHVEFLLSNDLEMDRAFALLLRRFDVYARIVPGKGVNRIQITGREDVTNLLNAIRAYSVKIKEIPVKKHLVSSKSDKVPAEPVSRIARDIIESVPAKLLQERGLWSTVYSYAKGRYQPSRIQLKKLVEKLGDVLSPEIRIKLEVLATRDYFLDEIVSIERIPYDGYVYDLYVPGEHNFLAEGIIVHNCIDEFDKMSDRDRSAIHEALEQQSYHHDFELLLADGRKVKIGELVDSLIEANRDRVILGKDTEILPVDNVYVLAYDLERKEIVRVKADRVSRHKAPEKFIRLRFSNGREITVTPEHPIMVWENGEIKEKPAAKIEIRDIVLGVSRYPLELPEVEGRRFRERKTAEDRQDYLYSLGKVSRVKRVAGRHVVEISERRFPKEIVSHLKKAARVLGVVQLPEERAKLSRPLVGERVLRPYLNRVMERIALLESLAESDPAEAVELLPRSRVYALTGVTVDHLKKRAVTGDRWAVSTIRLLVKNLLEQAKGHLERFMEYWDGNVNFLTVIKVKEVPNDRWEWVYDVTVEPYHLFVSHGLVLHNTISISKAGITATLNSRTTVIAAANPKYGRFNRHKSLPEQLDLPPTLLSRFDLIFLLLDEPDEKVDASIAEHILKVRRGEAEVVTPKIPYDLLKKYIAYARKNVHPVLSREAMDEIKRYYVRMRKGFKRSGEEEGVQPIPVTARQLEALIRLSEAHARMRLSETVTREDARAAIQIIEEMIRKIATDEEGTLDISILEVGKSSRKINKIDRLIDIIKNLESEGEFGAPEDKVIEAAKQAGIGSENEVKKLLSDLKRDARIYEPRAGFYKVL</sequence>
<dbReference type="Gene3D" id="1.10.10.10">
    <property type="entry name" value="Winged helix-like DNA-binding domain superfamily/Winged helix DNA-binding domain"/>
    <property type="match status" value="1"/>
</dbReference>
<protein>
    <recommendedName>
        <fullName evidence="2">DNA helicase</fullName>
        <ecNumber evidence="2">3.6.4.12</ecNumber>
    </recommendedName>
</protein>
<keyword evidence="8" id="KW-0067">ATP-binding</keyword>
<dbReference type="InterPro" id="IPR041562">
    <property type="entry name" value="MCM_lid"/>
</dbReference>
<dbReference type="Pfam" id="PF14551">
    <property type="entry name" value="MCM_N"/>
    <property type="match status" value="1"/>
</dbReference>
<feature type="domain" description="MCM C-terminal AAA(+) ATPase" evidence="11">
    <location>
        <begin position="1392"/>
        <end position="1415"/>
    </location>
</feature>
<dbReference type="Gene3D" id="2.20.28.10">
    <property type="match status" value="1"/>
</dbReference>
<dbReference type="Pfam" id="PF00493">
    <property type="entry name" value="MCM"/>
    <property type="match status" value="3"/>
</dbReference>
<dbReference type="InterPro" id="IPR004042">
    <property type="entry name" value="Intein_endonuc_central"/>
</dbReference>
<dbReference type="PRINTS" id="PR00379">
    <property type="entry name" value="INTEIN"/>
</dbReference>
<dbReference type="PANTHER" id="PTHR11630">
    <property type="entry name" value="DNA REPLICATION LICENSING FACTOR MCM FAMILY MEMBER"/>
    <property type="match status" value="1"/>
</dbReference>
<dbReference type="Pfam" id="PF14528">
    <property type="entry name" value="LAGLIDADG_3"/>
    <property type="match status" value="3"/>
</dbReference>
<dbReference type="KEGG" id="thm:CL1_0652"/>
<evidence type="ECO:0000256" key="7">
    <source>
        <dbReference type="ARBA" id="ARBA00022813"/>
    </source>
</evidence>
<keyword evidence="6" id="KW-0347">Helicase</keyword>
<dbReference type="EC" id="3.6.4.12" evidence="2"/>